<evidence type="ECO:0000259" key="7">
    <source>
        <dbReference type="Pfam" id="PF17851"/>
    </source>
</evidence>
<dbReference type="GO" id="GO:0005975">
    <property type="term" value="P:carbohydrate metabolic process"/>
    <property type="evidence" value="ECO:0007669"/>
    <property type="project" value="InterPro"/>
</dbReference>
<dbReference type="Gene3D" id="2.60.120.200">
    <property type="match status" value="1"/>
</dbReference>
<dbReference type="InterPro" id="IPR006710">
    <property type="entry name" value="Glyco_hydro_43"/>
</dbReference>
<sequence>MKYNNPVIKGFYPDPSVCRVGDTYYLVCSSFQYFPGVPLFESRDLINWTQIGHCLTRESQVRLGGVNSSGGVFAPTIRHHAGRFYMTTTNDTTRQNFYVWTDDIRGEWSEPVYVDQGGIDPDLYFENGRAFFMSNGTDDDGIGGVVQCELDIETGAKRSPSRSIWQGTGGRYLESPHLYNIDGRYYLMAAEGGTEYGHMVVYARGDSLSGPFESYPANPVLTNRNLGGYELQGIGHGDLVQDGEGHWWMLHLGFRQIGRWLTYHHLGREVFLTPVTFGADGWFTAGYDGLTLTSFTTDRIPEAVRQQEKKLDTFDNTDWSLDWCYLRHPVPSNYELGEEVLRLRGTAVSLDEAASPTFIGLRQKDFDATIACEVRLSGREGEAGLTLYMDENHRYDLAVRTDADGSLSVIKRLNVGDIKSIEKEIPLSRASAVRLLIRSGHERYHFFLVEDSREIPLGSAQTRYLSSEVAGGFTGVVVGLYAVGEDAEAEFTDFACEYA</sequence>
<dbReference type="InterPro" id="IPR013320">
    <property type="entry name" value="ConA-like_dom_sf"/>
</dbReference>
<dbReference type="Proteomes" id="UP000316968">
    <property type="component" value="Chromosome"/>
</dbReference>
<reference evidence="8 9" key="1">
    <citation type="submission" date="2019-06" db="EMBL/GenBank/DDBJ databases">
        <title>Saccharibacillus brassicae sp. nov., an endophytic bacterium isolated from Chinese cabbage seeds (Brassica pekinensis).</title>
        <authorList>
            <person name="Jiang L."/>
            <person name="Lee J."/>
            <person name="Kim S.W."/>
        </authorList>
    </citation>
    <scope>NUCLEOTIDE SEQUENCE [LARGE SCALE GENOMIC DNA]</scope>
    <source>
        <strain evidence="9">KCTC 43072 / ATSA2</strain>
    </source>
</reference>
<feature type="active site" description="Proton donor" evidence="4">
    <location>
        <position position="174"/>
    </location>
</feature>
<dbReference type="RefSeq" id="WP_141447219.1">
    <property type="nucleotide sequence ID" value="NZ_CP041217.1"/>
</dbReference>
<dbReference type="InterPro" id="IPR051795">
    <property type="entry name" value="Glycosyl_Hydrlase_43"/>
</dbReference>
<keyword evidence="3 6" id="KW-0326">Glycosidase</keyword>
<gene>
    <name evidence="8" type="ORF">FFV09_07195</name>
</gene>
<comment type="similarity">
    <text evidence="1 6">Belongs to the glycosyl hydrolase 43 family.</text>
</comment>
<dbReference type="SUPFAM" id="SSF75005">
    <property type="entry name" value="Arabinanase/levansucrase/invertase"/>
    <property type="match status" value="1"/>
</dbReference>
<dbReference type="CDD" id="cd18617">
    <property type="entry name" value="GH43_XynB-like"/>
    <property type="match status" value="1"/>
</dbReference>
<dbReference type="Gene3D" id="2.115.10.20">
    <property type="entry name" value="Glycosyl hydrolase domain, family 43"/>
    <property type="match status" value="1"/>
</dbReference>
<proteinExistence type="inferred from homology"/>
<evidence type="ECO:0000256" key="4">
    <source>
        <dbReference type="PIRSR" id="PIRSR606710-1"/>
    </source>
</evidence>
<evidence type="ECO:0000256" key="2">
    <source>
        <dbReference type="ARBA" id="ARBA00022801"/>
    </source>
</evidence>
<evidence type="ECO:0000313" key="9">
    <source>
        <dbReference type="Proteomes" id="UP000316968"/>
    </source>
</evidence>
<dbReference type="InterPro" id="IPR041542">
    <property type="entry name" value="GH43_C2"/>
</dbReference>
<dbReference type="Pfam" id="PF04616">
    <property type="entry name" value="Glyco_hydro_43"/>
    <property type="match status" value="1"/>
</dbReference>
<feature type="domain" description="Beta-xylosidase C-terminal Concanavalin A-like" evidence="7">
    <location>
        <begin position="312"/>
        <end position="494"/>
    </location>
</feature>
<dbReference type="AlphaFoldDB" id="A0A4Y6UWK1"/>
<dbReference type="KEGG" id="saca:FFV09_07195"/>
<dbReference type="InterPro" id="IPR023296">
    <property type="entry name" value="Glyco_hydro_beta-prop_sf"/>
</dbReference>
<dbReference type="SUPFAM" id="SSF49899">
    <property type="entry name" value="Concanavalin A-like lectins/glucanases"/>
    <property type="match status" value="1"/>
</dbReference>
<dbReference type="Pfam" id="PF17851">
    <property type="entry name" value="GH43_C2"/>
    <property type="match status" value="1"/>
</dbReference>
<dbReference type="PANTHER" id="PTHR42812:SF12">
    <property type="entry name" value="BETA-XYLOSIDASE-RELATED"/>
    <property type="match status" value="1"/>
</dbReference>
<dbReference type="EMBL" id="CP041217">
    <property type="protein sequence ID" value="QDH20657.1"/>
    <property type="molecule type" value="Genomic_DNA"/>
</dbReference>
<evidence type="ECO:0000256" key="3">
    <source>
        <dbReference type="ARBA" id="ARBA00023295"/>
    </source>
</evidence>
<evidence type="ECO:0000256" key="1">
    <source>
        <dbReference type="ARBA" id="ARBA00009865"/>
    </source>
</evidence>
<feature type="active site" description="Proton acceptor" evidence="4">
    <location>
        <position position="14"/>
    </location>
</feature>
<evidence type="ECO:0000313" key="8">
    <source>
        <dbReference type="EMBL" id="QDH20657.1"/>
    </source>
</evidence>
<dbReference type="GO" id="GO:0004553">
    <property type="term" value="F:hydrolase activity, hydrolyzing O-glycosyl compounds"/>
    <property type="evidence" value="ECO:0007669"/>
    <property type="project" value="InterPro"/>
</dbReference>
<keyword evidence="9" id="KW-1185">Reference proteome</keyword>
<evidence type="ECO:0000256" key="6">
    <source>
        <dbReference type="RuleBase" id="RU361187"/>
    </source>
</evidence>
<dbReference type="PANTHER" id="PTHR42812">
    <property type="entry name" value="BETA-XYLOSIDASE"/>
    <property type="match status" value="1"/>
</dbReference>
<dbReference type="OrthoDB" id="9801455at2"/>
<accession>A0A4Y6UWK1</accession>
<evidence type="ECO:0000256" key="5">
    <source>
        <dbReference type="PIRSR" id="PIRSR606710-2"/>
    </source>
</evidence>
<protein>
    <submittedName>
        <fullName evidence="8">Glycoside hydrolase family 43 protein</fullName>
    </submittedName>
</protein>
<organism evidence="8 9">
    <name type="scientific">Saccharibacillus brassicae</name>
    <dbReference type="NCBI Taxonomy" id="2583377"/>
    <lineage>
        <taxon>Bacteria</taxon>
        <taxon>Bacillati</taxon>
        <taxon>Bacillota</taxon>
        <taxon>Bacilli</taxon>
        <taxon>Bacillales</taxon>
        <taxon>Paenibacillaceae</taxon>
        <taxon>Saccharibacillus</taxon>
    </lineage>
</organism>
<name>A0A4Y6UWK1_SACBS</name>
<keyword evidence="2 6" id="KW-0378">Hydrolase</keyword>
<feature type="site" description="Important for catalytic activity, responsible for pKa modulation of the active site Glu and correct orientation of both the proton donor and substrate" evidence="5">
    <location>
        <position position="120"/>
    </location>
</feature>